<evidence type="ECO:0000256" key="7">
    <source>
        <dbReference type="ARBA" id="ARBA00023242"/>
    </source>
</evidence>
<dbReference type="PROSITE" id="PS50157">
    <property type="entry name" value="ZINC_FINGER_C2H2_2"/>
    <property type="match status" value="1"/>
</dbReference>
<feature type="compositionally biased region" description="Low complexity" evidence="9">
    <location>
        <begin position="25"/>
        <end position="41"/>
    </location>
</feature>
<protein>
    <recommendedName>
        <fullName evidence="10">C2H2-type domain-containing protein</fullName>
    </recommendedName>
</protein>
<evidence type="ECO:0000256" key="1">
    <source>
        <dbReference type="ARBA" id="ARBA00004123"/>
    </source>
</evidence>
<keyword evidence="5" id="KW-0805">Transcription regulation</keyword>
<evidence type="ECO:0000256" key="4">
    <source>
        <dbReference type="ARBA" id="ARBA00022833"/>
    </source>
</evidence>
<evidence type="ECO:0000313" key="11">
    <source>
        <dbReference type="EMBL" id="KLJ09711.1"/>
    </source>
</evidence>
<feature type="region of interest" description="Disordered" evidence="9">
    <location>
        <begin position="708"/>
        <end position="737"/>
    </location>
</feature>
<dbReference type="PANTHER" id="PTHR46179:SF13">
    <property type="entry name" value="C2H2-TYPE DOMAIN-CONTAINING PROTEIN"/>
    <property type="match status" value="1"/>
</dbReference>
<feature type="region of interest" description="Disordered" evidence="9">
    <location>
        <begin position="151"/>
        <end position="213"/>
    </location>
</feature>
<evidence type="ECO:0000259" key="10">
    <source>
        <dbReference type="PROSITE" id="PS50157"/>
    </source>
</evidence>
<keyword evidence="7" id="KW-0539">Nucleus</keyword>
<evidence type="ECO:0000256" key="2">
    <source>
        <dbReference type="ARBA" id="ARBA00022723"/>
    </source>
</evidence>
<comment type="subcellular location">
    <subcellularLocation>
        <location evidence="1">Nucleus</location>
    </subcellularLocation>
</comment>
<keyword evidence="12" id="KW-1185">Reference proteome</keyword>
<keyword evidence="4" id="KW-0862">Zinc</keyword>
<dbReference type="PANTHER" id="PTHR46179">
    <property type="entry name" value="ZINC FINGER PROTEIN"/>
    <property type="match status" value="1"/>
</dbReference>
<evidence type="ECO:0000256" key="5">
    <source>
        <dbReference type="ARBA" id="ARBA00023015"/>
    </source>
</evidence>
<evidence type="ECO:0000256" key="3">
    <source>
        <dbReference type="ARBA" id="ARBA00022771"/>
    </source>
</evidence>
<dbReference type="GO" id="GO:0006357">
    <property type="term" value="P:regulation of transcription by RNA polymerase II"/>
    <property type="evidence" value="ECO:0007669"/>
    <property type="project" value="TreeGrafter"/>
</dbReference>
<comment type="caution">
    <text evidence="11">The sequence shown here is derived from an EMBL/GenBank/DDBJ whole genome shotgun (WGS) entry which is preliminary data.</text>
</comment>
<accession>A0A0H1BKK4</accession>
<dbReference type="GO" id="GO:0008270">
    <property type="term" value="F:zinc ion binding"/>
    <property type="evidence" value="ECO:0007669"/>
    <property type="project" value="UniProtKB-KW"/>
</dbReference>
<keyword evidence="3 8" id="KW-0863">Zinc-finger</keyword>
<dbReference type="InterPro" id="IPR013087">
    <property type="entry name" value="Znf_C2H2_type"/>
</dbReference>
<feature type="compositionally biased region" description="Gly residues" evidence="9">
    <location>
        <begin position="575"/>
        <end position="588"/>
    </location>
</feature>
<evidence type="ECO:0000256" key="8">
    <source>
        <dbReference type="PROSITE-ProRule" id="PRU00042"/>
    </source>
</evidence>
<dbReference type="OrthoDB" id="9368434at2759"/>
<feature type="region of interest" description="Disordered" evidence="9">
    <location>
        <begin position="375"/>
        <end position="408"/>
    </location>
</feature>
<reference evidence="12" key="1">
    <citation type="journal article" date="2015" name="PLoS Genet.">
        <title>The dynamic genome and transcriptome of the human fungal pathogen Blastomyces and close relative Emmonsia.</title>
        <authorList>
            <person name="Munoz J.F."/>
            <person name="Gauthier G.M."/>
            <person name="Desjardins C.A."/>
            <person name="Gallo J.E."/>
            <person name="Holder J."/>
            <person name="Sullivan T.D."/>
            <person name="Marty A.J."/>
            <person name="Carmen J.C."/>
            <person name="Chen Z."/>
            <person name="Ding L."/>
            <person name="Gujja S."/>
            <person name="Magrini V."/>
            <person name="Misas E."/>
            <person name="Mitreva M."/>
            <person name="Priest M."/>
            <person name="Saif S."/>
            <person name="Whiston E.A."/>
            <person name="Young S."/>
            <person name="Zeng Q."/>
            <person name="Goldman W.E."/>
            <person name="Mardis E.R."/>
            <person name="Taylor J.W."/>
            <person name="McEwen J.G."/>
            <person name="Clay O.K."/>
            <person name="Klein B.S."/>
            <person name="Cuomo C.A."/>
        </authorList>
    </citation>
    <scope>NUCLEOTIDE SEQUENCE [LARGE SCALE GENOMIC DNA]</scope>
    <source>
        <strain evidence="12">UAMH 139</strain>
    </source>
</reference>
<proteinExistence type="predicted"/>
<feature type="compositionally biased region" description="Basic and acidic residues" evidence="9">
    <location>
        <begin position="196"/>
        <end position="213"/>
    </location>
</feature>
<organism evidence="11 12">
    <name type="scientific">Blastomyces silverae</name>
    <dbReference type="NCBI Taxonomy" id="2060906"/>
    <lineage>
        <taxon>Eukaryota</taxon>
        <taxon>Fungi</taxon>
        <taxon>Dikarya</taxon>
        <taxon>Ascomycota</taxon>
        <taxon>Pezizomycotina</taxon>
        <taxon>Eurotiomycetes</taxon>
        <taxon>Eurotiomycetidae</taxon>
        <taxon>Onygenales</taxon>
        <taxon>Ajellomycetaceae</taxon>
        <taxon>Blastomyces</taxon>
    </lineage>
</organism>
<dbReference type="SMART" id="SM00355">
    <property type="entry name" value="ZnF_C2H2"/>
    <property type="match status" value="2"/>
</dbReference>
<dbReference type="STRING" id="2060906.A0A0H1BKK4"/>
<evidence type="ECO:0000313" key="12">
    <source>
        <dbReference type="Proteomes" id="UP000053573"/>
    </source>
</evidence>
<gene>
    <name evidence="11" type="ORF">EMPG_14884</name>
</gene>
<keyword evidence="2" id="KW-0479">Metal-binding</keyword>
<feature type="compositionally biased region" description="Basic and acidic residues" evidence="9">
    <location>
        <begin position="156"/>
        <end position="178"/>
    </location>
</feature>
<evidence type="ECO:0000256" key="6">
    <source>
        <dbReference type="ARBA" id="ARBA00023163"/>
    </source>
</evidence>
<dbReference type="PROSITE" id="PS00028">
    <property type="entry name" value="ZINC_FINGER_C2H2_1"/>
    <property type="match status" value="1"/>
</dbReference>
<sequence>MSEPQVHSRRRPFYNKNLPHLSTISSSSSSSSSPSDQSSDPACRRSTIPHSMTLRKGATFHSPTTPPSEDSDPILNFHSLLRRSPTCTRSLEDVIAAGERRRAVFLDKFERNLSGLGGDLSAPPLDKSACDNDSPVPRALLDAQMTNIDPMNVDTDSIKKDTDFKAVRDQDRSRRHSCDSGIGSSVSSANMSSSIDTREQVRKATHSLKDQEAKVVSTQSAINRSMSSTASLPQVPTFGAAARKHIDRFILVPILREKRLSPFHPLIRTVPNRIESREISCLRDLEKTILFLAPVSEIRTLDNVPDIAHTINEHLKRYTQSKAAYIGFCEFTIQCLHTTVGYLNDRDQRRPSDRPYTNGYFLDLVEQIRQYAAVVGASRERQGPRPRSRTTENNTEYSSDEEVTLEGGLSVTGRPAELVRRKKDNQTISLRTGKPYDEKASPVIPMIKRTLSMESCDDGVARSMARRKKNAPPLDINQKCKDCDKVFKRPCDLTKHEKTHSRPWKCAEQSCKYFKIGWPTEKERDRHVNDKHSKSPPLFKCKYEHCSYQSKRQSNCKQHMEKAHGWVYVRSKNNGKGGSRVAGSGSGSGQPTPRTPSIQTPNSGITDLPTPQSHPTPSPYLPHVSPYEQSLQYTTPPSAYAPNDVMDPLNQDFQLFPDSTTNNNLFDDFNTNNAFAPQLDFSAFQASLEASDPNEYVPSLDMHIPSVPSSANTPNGSGPMGSGGLLDETAFDPTHPTPNFDFDFDNLDNEYTVMNMQLLTPAQSVEVHGLPSFSRNPSPTCPDPQQKLNINHKLSPAGQGNLMLYSPNSQERERNLDLGLDLDMDEGFYDDGFDHYHNHRMGMNKPSGDFTLYESPSTASVDSISKHASYGFGAQQQHAHSFPALDSFTSGESGRFTDADANVNGGEWTVDQIDPMDLNRDVDEYIMGGF</sequence>
<feature type="compositionally biased region" description="Polar residues" evidence="9">
    <location>
        <begin position="590"/>
        <end position="611"/>
    </location>
</feature>
<dbReference type="AlphaFoldDB" id="A0A0H1BKK4"/>
<feature type="compositionally biased region" description="Low complexity" evidence="9">
    <location>
        <begin position="179"/>
        <end position="194"/>
    </location>
</feature>
<feature type="domain" description="C2H2-type" evidence="10">
    <location>
        <begin position="478"/>
        <end position="505"/>
    </location>
</feature>
<keyword evidence="6" id="KW-0804">Transcription</keyword>
<dbReference type="Proteomes" id="UP000053573">
    <property type="component" value="Unassembled WGS sequence"/>
</dbReference>
<dbReference type="GO" id="GO:0005634">
    <property type="term" value="C:nucleus"/>
    <property type="evidence" value="ECO:0007669"/>
    <property type="project" value="UniProtKB-SubCell"/>
</dbReference>
<dbReference type="EMBL" id="LDEV01002284">
    <property type="protein sequence ID" value="KLJ09711.1"/>
    <property type="molecule type" value="Genomic_DNA"/>
</dbReference>
<feature type="region of interest" description="Disordered" evidence="9">
    <location>
        <begin position="1"/>
        <end position="75"/>
    </location>
</feature>
<feature type="region of interest" description="Disordered" evidence="9">
    <location>
        <begin position="570"/>
        <end position="625"/>
    </location>
</feature>
<dbReference type="InterPro" id="IPR051061">
    <property type="entry name" value="Zinc_finger_trans_reg"/>
</dbReference>
<name>A0A0H1BKK4_9EURO</name>
<evidence type="ECO:0000256" key="9">
    <source>
        <dbReference type="SAM" id="MobiDB-lite"/>
    </source>
</evidence>